<gene>
    <name evidence="2" type="ORF">EV192_106609</name>
</gene>
<organism evidence="2 3">
    <name type="scientific">Actinocrispum wychmicini</name>
    <dbReference type="NCBI Taxonomy" id="1213861"/>
    <lineage>
        <taxon>Bacteria</taxon>
        <taxon>Bacillati</taxon>
        <taxon>Actinomycetota</taxon>
        <taxon>Actinomycetes</taxon>
        <taxon>Pseudonocardiales</taxon>
        <taxon>Pseudonocardiaceae</taxon>
        <taxon>Actinocrispum</taxon>
    </lineage>
</organism>
<proteinExistence type="predicted"/>
<dbReference type="Proteomes" id="UP000295680">
    <property type="component" value="Unassembled WGS sequence"/>
</dbReference>
<evidence type="ECO:0000313" key="3">
    <source>
        <dbReference type="Proteomes" id="UP000295680"/>
    </source>
</evidence>
<comment type="caution">
    <text evidence="2">The sequence shown here is derived from an EMBL/GenBank/DDBJ whole genome shotgun (WGS) entry which is preliminary data.</text>
</comment>
<keyword evidence="3" id="KW-1185">Reference proteome</keyword>
<evidence type="ECO:0000313" key="2">
    <source>
        <dbReference type="EMBL" id="TCO57132.1"/>
    </source>
</evidence>
<evidence type="ECO:0000256" key="1">
    <source>
        <dbReference type="SAM" id="MobiDB-lite"/>
    </source>
</evidence>
<dbReference type="EMBL" id="SLWS01000006">
    <property type="protein sequence ID" value="TCO57132.1"/>
    <property type="molecule type" value="Genomic_DNA"/>
</dbReference>
<sequence length="851" mass="94370">MLGALQARTAMGVNGSVPLPRDQQFWALMGPGAPLFPAPLNVPNPATGQADPRRWQYPVSWNISQDMGRLVDWSTLRAAARDVDLIAQCIRVRRTEQSSLEWDITLSRRTVEAHGLKSTEEKDALLKEHAEEISRLISFWSTPDKTNDFSWPEWLEMLMQEQLVTDAVAIYPRFTYGGDLASLELIDGATVKPLLDERGNRPRPPAAAYQQWLYGFPRGEYTATDGENPDWEGTAGALIYKPRFTQVHSPYGYSPVEQALVSAELWLRRQQWMVAEYKEGTTPRTFLKSTLAALTPEQIRAWEDSLNDFYSGSTGNRHRLKLLPEGFDPSIAEDAAERYKPDYDEFLVKLICAHMDVQPQEIGFTPRQGLGGAGHGESQEAITYRKALRPTAQWLASLMNQVSYSFLGMSRDLTFQFLGLEAEDELQADQVLEKQYRSGRRTLNECRDEHGLSRYDFAEADMPMLVTERGLVVLENSSQTAPPGELITPMQAAPTQPPPEDGNTDPGAPAPARNQRQRTAPPPTEPGSEEQSAAATPSTEDVKKAELAAYWRWSRKARDRARPFEFAHLTKTDAMLNELDLTHVTFKAAGDAGPKAQGGQTWPAWEIDQDTARYWAREISRAFAGIDTDRLARRWTEARKSVDSESWLDGQGVSLTGALRQVLQGVYGDGYVIGLHSSRYAVDHARDPAVRWTEDWGGWSPGDREAAKAIAGPGLERLLQQADITIRSVAAHRMRELGDALAEGLDQGHGPEEIARSLRDVLTDPGWAYGVAVTETNRAVTYASQQTYAANGITRTEWIAASGACPLCQRNVDVGPVRLGQSFPSGAIGPPGHPHCRCATAPHIDSITDIL</sequence>
<dbReference type="InterPro" id="IPR006944">
    <property type="entry name" value="Phage/GTA_portal"/>
</dbReference>
<dbReference type="Pfam" id="PF04860">
    <property type="entry name" value="Phage_portal"/>
    <property type="match status" value="1"/>
</dbReference>
<protein>
    <submittedName>
        <fullName evidence="2">SPP1 gp7 family putative phage head morphogenesis protein</fullName>
    </submittedName>
</protein>
<reference evidence="2 3" key="1">
    <citation type="submission" date="2019-03" db="EMBL/GenBank/DDBJ databases">
        <title>Genomic Encyclopedia of Type Strains, Phase IV (KMG-IV): sequencing the most valuable type-strain genomes for metagenomic binning, comparative biology and taxonomic classification.</title>
        <authorList>
            <person name="Goeker M."/>
        </authorList>
    </citation>
    <scope>NUCLEOTIDE SEQUENCE [LARGE SCALE GENOMIC DNA]</scope>
    <source>
        <strain evidence="2 3">DSM 45934</strain>
    </source>
</reference>
<name>A0A4R2JFV9_9PSEU</name>
<feature type="region of interest" description="Disordered" evidence="1">
    <location>
        <begin position="479"/>
        <end position="541"/>
    </location>
</feature>
<dbReference type="AlphaFoldDB" id="A0A4R2JFV9"/>
<accession>A0A4R2JFV9</accession>
<feature type="compositionally biased region" description="Polar residues" evidence="1">
    <location>
        <begin position="529"/>
        <end position="539"/>
    </location>
</feature>